<evidence type="ECO:0000256" key="8">
    <source>
        <dbReference type="RuleBase" id="RU361215"/>
    </source>
</evidence>
<evidence type="ECO:0000313" key="13">
    <source>
        <dbReference type="Proteomes" id="UP001287286"/>
    </source>
</evidence>
<dbReference type="EMBL" id="LSBH01000003">
    <property type="protein sequence ID" value="OAQ81970.1"/>
    <property type="molecule type" value="Genomic_DNA"/>
</dbReference>
<keyword evidence="13" id="KW-1185">Reference proteome</keyword>
<sequence length="249" mass="27386">MPTEGVKILPSGRKSFIPLENNPEVFTSLVHDLGVSEELGFFDVYNLDEPELLALIPRPALALIFITPPDMYYAVRKEDAIEQASDKLTYDKSGADEPVMWFQQTIANACGLIALLHSVSNGEVKKFVKSGSLLDRIVQQAAPLKPEARAAALYDNEELERAHMRAARMGSSVAPPAEEHASLHFLAFVKGKDNHLWELEGAVDGPIDRGELGEGEDLLSERALDLGVRRFLKHANGNLQFSIVALAKE</sequence>
<dbReference type="EC" id="3.4.19.12" evidence="8"/>
<evidence type="ECO:0000313" key="11">
    <source>
        <dbReference type="EMBL" id="OAQ81970.1"/>
    </source>
</evidence>
<evidence type="ECO:0000256" key="2">
    <source>
        <dbReference type="ARBA" id="ARBA00009326"/>
    </source>
</evidence>
<dbReference type="InterPro" id="IPR001578">
    <property type="entry name" value="Peptidase_C12_UCH"/>
</dbReference>
<dbReference type="EMBL" id="JAWRVI010000029">
    <property type="protein sequence ID" value="KAK4087844.1"/>
    <property type="molecule type" value="Genomic_DNA"/>
</dbReference>
<dbReference type="OrthoDB" id="427186at2759"/>
<accession>A0A179GXF1</accession>
<dbReference type="AlphaFoldDB" id="A0A179GXF1"/>
<keyword evidence="5 8" id="KW-0378">Hydrolase</keyword>
<dbReference type="InterPro" id="IPR038765">
    <property type="entry name" value="Papain-like_cys_pep_sf"/>
</dbReference>
<dbReference type="Proteomes" id="UP001287286">
    <property type="component" value="Unassembled WGS sequence"/>
</dbReference>
<dbReference type="Proteomes" id="UP000078240">
    <property type="component" value="Unassembled WGS sequence"/>
</dbReference>
<dbReference type="PANTHER" id="PTHR10589:SF17">
    <property type="entry name" value="UBIQUITIN CARBOXYL-TERMINAL HYDROLASE"/>
    <property type="match status" value="1"/>
</dbReference>
<protein>
    <recommendedName>
        <fullName evidence="8">Ubiquitin carboxyl-terminal hydrolase</fullName>
        <ecNumber evidence="8">3.4.19.12</ecNumber>
    </recommendedName>
</protein>
<reference evidence="10 13" key="3">
    <citation type="journal article" date="2024" name="Microbiol. Resour. Announc.">
        <title>Genome annotations for the ascomycete fungi Trichoderma harzianum, Trichoderma aggressivum, and Purpureocillium lilacinum.</title>
        <authorList>
            <person name="Beijen E.P.W."/>
            <person name="Ohm R.A."/>
        </authorList>
    </citation>
    <scope>NUCLEOTIDE SEQUENCE [LARGE SCALE GENOMIC DNA]</scope>
    <source>
        <strain evidence="10 13">CBS 150709</strain>
    </source>
</reference>
<comment type="caution">
    <text evidence="11">The sequence shown here is derived from an EMBL/GenBank/DDBJ whole genome shotgun (WGS) entry which is preliminary data.</text>
</comment>
<feature type="domain" description="UCH catalytic" evidence="9">
    <location>
        <begin position="15"/>
        <end position="248"/>
    </location>
</feature>
<evidence type="ECO:0000313" key="10">
    <source>
        <dbReference type="EMBL" id="KAK4087844.1"/>
    </source>
</evidence>
<dbReference type="GO" id="GO:0016579">
    <property type="term" value="P:protein deubiquitination"/>
    <property type="evidence" value="ECO:0007669"/>
    <property type="project" value="TreeGrafter"/>
</dbReference>
<proteinExistence type="inferred from homology"/>
<comment type="caution">
    <text evidence="7">Lacks conserved residue(s) required for the propagation of feature annotation.</text>
</comment>
<organism evidence="11 12">
    <name type="scientific">Purpureocillium lilacinum</name>
    <name type="common">Paecilomyces lilacinus</name>
    <dbReference type="NCBI Taxonomy" id="33203"/>
    <lineage>
        <taxon>Eukaryota</taxon>
        <taxon>Fungi</taxon>
        <taxon>Dikarya</taxon>
        <taxon>Ascomycota</taxon>
        <taxon>Pezizomycotina</taxon>
        <taxon>Sordariomycetes</taxon>
        <taxon>Hypocreomycetidae</taxon>
        <taxon>Hypocreales</taxon>
        <taxon>Ophiocordycipitaceae</taxon>
        <taxon>Purpureocillium</taxon>
    </lineage>
</organism>
<dbReference type="Gene3D" id="3.40.532.10">
    <property type="entry name" value="Peptidase C12, ubiquitin carboxyl-terminal hydrolase"/>
    <property type="match status" value="1"/>
</dbReference>
<evidence type="ECO:0000256" key="3">
    <source>
        <dbReference type="ARBA" id="ARBA00022670"/>
    </source>
</evidence>
<dbReference type="PROSITE" id="PS52048">
    <property type="entry name" value="UCH_DOMAIN"/>
    <property type="match status" value="1"/>
</dbReference>
<dbReference type="PRINTS" id="PR00707">
    <property type="entry name" value="UBCTHYDRLASE"/>
</dbReference>
<name>A0A179GXF1_PURLI</name>
<evidence type="ECO:0000256" key="5">
    <source>
        <dbReference type="ARBA" id="ARBA00022801"/>
    </source>
</evidence>
<dbReference type="PANTHER" id="PTHR10589">
    <property type="entry name" value="UBIQUITIN CARBOXYL-TERMINAL HYDROLASE"/>
    <property type="match status" value="1"/>
</dbReference>
<comment type="similarity">
    <text evidence="2 7 8">Belongs to the peptidase C12 family.</text>
</comment>
<dbReference type="GO" id="GO:0005737">
    <property type="term" value="C:cytoplasm"/>
    <property type="evidence" value="ECO:0007669"/>
    <property type="project" value="TreeGrafter"/>
</dbReference>
<dbReference type="Pfam" id="PF01088">
    <property type="entry name" value="Peptidase_C12"/>
    <property type="match status" value="1"/>
</dbReference>
<evidence type="ECO:0000259" key="9">
    <source>
        <dbReference type="PROSITE" id="PS52048"/>
    </source>
</evidence>
<evidence type="ECO:0000256" key="1">
    <source>
        <dbReference type="ARBA" id="ARBA00000707"/>
    </source>
</evidence>
<gene>
    <name evidence="10" type="ORF">Purlil1_7901</name>
    <name evidence="11" type="ORF">VFPBJ_04554</name>
</gene>
<dbReference type="InterPro" id="IPR057254">
    <property type="entry name" value="UCH_AS"/>
</dbReference>
<evidence type="ECO:0000256" key="4">
    <source>
        <dbReference type="ARBA" id="ARBA00022786"/>
    </source>
</evidence>
<evidence type="ECO:0000313" key="12">
    <source>
        <dbReference type="Proteomes" id="UP000078240"/>
    </source>
</evidence>
<keyword evidence="6 8" id="KW-0788">Thiol protease</keyword>
<evidence type="ECO:0000256" key="6">
    <source>
        <dbReference type="ARBA" id="ARBA00022807"/>
    </source>
</evidence>
<reference evidence="11 12" key="1">
    <citation type="submission" date="2016-01" db="EMBL/GenBank/DDBJ databases">
        <title>Biosynthesis of antibiotic leucinostatins and their inhibition on Phytophthora in bio-control Purpureocillium lilacinum.</title>
        <authorList>
            <person name="Wang G."/>
            <person name="Liu Z."/>
            <person name="Lin R."/>
            <person name="Li E."/>
            <person name="Mao Z."/>
            <person name="Ling J."/>
            <person name="Yin W."/>
            <person name="Xie B."/>
        </authorList>
    </citation>
    <scope>NUCLEOTIDE SEQUENCE [LARGE SCALE GENOMIC DNA]</scope>
    <source>
        <strain evidence="11">PLBJ-1</strain>
    </source>
</reference>
<evidence type="ECO:0000256" key="7">
    <source>
        <dbReference type="PROSITE-ProRule" id="PRU01393"/>
    </source>
</evidence>
<dbReference type="CDD" id="cd09616">
    <property type="entry name" value="Peptidase_C12_UCH_L1_L3"/>
    <property type="match status" value="1"/>
</dbReference>
<dbReference type="PROSITE" id="PS00140">
    <property type="entry name" value="UCH_1"/>
    <property type="match status" value="1"/>
</dbReference>
<keyword evidence="3 8" id="KW-0645">Protease</keyword>
<dbReference type="SUPFAM" id="SSF54001">
    <property type="entry name" value="Cysteine proteinases"/>
    <property type="match status" value="1"/>
</dbReference>
<dbReference type="GO" id="GO:0004843">
    <property type="term" value="F:cysteine-type deubiquitinase activity"/>
    <property type="evidence" value="ECO:0007669"/>
    <property type="project" value="UniProtKB-EC"/>
</dbReference>
<dbReference type="InterPro" id="IPR036959">
    <property type="entry name" value="Peptidase_C12_UCH_sf"/>
</dbReference>
<keyword evidence="4 8" id="KW-0833">Ubl conjugation pathway</keyword>
<comment type="catalytic activity">
    <reaction evidence="1 8">
        <text>Thiol-dependent hydrolysis of ester, thioester, amide, peptide and isopeptide bonds formed by the C-terminal Gly of ubiquitin (a 76-residue protein attached to proteins as an intracellular targeting signal).</text>
        <dbReference type="EC" id="3.4.19.12"/>
    </reaction>
</comment>
<dbReference type="GO" id="GO:0006511">
    <property type="term" value="P:ubiquitin-dependent protein catabolic process"/>
    <property type="evidence" value="ECO:0007669"/>
    <property type="project" value="UniProtKB-UniRule"/>
</dbReference>
<reference evidence="10" key="2">
    <citation type="submission" date="2023-11" db="EMBL/GenBank/DDBJ databases">
        <authorList>
            <person name="Beijen E."/>
            <person name="Ohm R.A."/>
        </authorList>
    </citation>
    <scope>NUCLEOTIDE SEQUENCE</scope>
    <source>
        <strain evidence="10">CBS 150709</strain>
    </source>
</reference>